<name>A0ACC2I498_9PLEO</name>
<dbReference type="Proteomes" id="UP001153331">
    <property type="component" value="Unassembled WGS sequence"/>
</dbReference>
<dbReference type="EMBL" id="JAPHNI010000528">
    <property type="protein sequence ID" value="KAJ8110167.1"/>
    <property type="molecule type" value="Genomic_DNA"/>
</dbReference>
<gene>
    <name evidence="1" type="ORF">OPT61_g6915</name>
</gene>
<comment type="caution">
    <text evidence="1">The sequence shown here is derived from an EMBL/GenBank/DDBJ whole genome shotgun (WGS) entry which is preliminary data.</text>
</comment>
<proteinExistence type="predicted"/>
<evidence type="ECO:0000313" key="2">
    <source>
        <dbReference type="Proteomes" id="UP001153331"/>
    </source>
</evidence>
<accession>A0ACC2I498</accession>
<reference evidence="1" key="1">
    <citation type="submission" date="2022-11" db="EMBL/GenBank/DDBJ databases">
        <title>Genome Sequence of Boeremia exigua.</title>
        <authorList>
            <person name="Buettner E."/>
        </authorList>
    </citation>
    <scope>NUCLEOTIDE SEQUENCE</scope>
    <source>
        <strain evidence="1">CU02</strain>
    </source>
</reference>
<protein>
    <submittedName>
        <fullName evidence="1">Uncharacterized protein</fullName>
    </submittedName>
</protein>
<evidence type="ECO:0000313" key="1">
    <source>
        <dbReference type="EMBL" id="KAJ8110167.1"/>
    </source>
</evidence>
<organism evidence="1 2">
    <name type="scientific">Boeremia exigua</name>
    <dbReference type="NCBI Taxonomy" id="749465"/>
    <lineage>
        <taxon>Eukaryota</taxon>
        <taxon>Fungi</taxon>
        <taxon>Dikarya</taxon>
        <taxon>Ascomycota</taxon>
        <taxon>Pezizomycotina</taxon>
        <taxon>Dothideomycetes</taxon>
        <taxon>Pleosporomycetidae</taxon>
        <taxon>Pleosporales</taxon>
        <taxon>Pleosporineae</taxon>
        <taxon>Didymellaceae</taxon>
        <taxon>Boeremia</taxon>
    </lineage>
</organism>
<keyword evidence="2" id="KW-1185">Reference proteome</keyword>
<sequence length="108" mass="11546">MRLFGVDGLQNPSFALLVEDAMSMAGVANSASAGLPRIVECAVGAVHGTFRHGEWAAEDGSSSVLAPSKIRQAGRHTRAFARPRLGWQHWQIQTLHAASTTLATPYYG</sequence>